<dbReference type="AlphaFoldDB" id="N6Y0F4"/>
<dbReference type="eggNOG" id="COG2204">
    <property type="taxonomic scope" value="Bacteria"/>
</dbReference>
<keyword evidence="4" id="KW-1185">Reference proteome</keyword>
<keyword evidence="1" id="KW-0597">Phosphoprotein</keyword>
<dbReference type="InterPro" id="IPR001789">
    <property type="entry name" value="Sig_transdc_resp-reg_receiver"/>
</dbReference>
<proteinExistence type="predicted"/>
<protein>
    <submittedName>
        <fullName evidence="3">Response regulator receiver protein</fullName>
    </submittedName>
</protein>
<feature type="non-terminal residue" evidence="3">
    <location>
        <position position="160"/>
    </location>
</feature>
<dbReference type="SUPFAM" id="SSF52172">
    <property type="entry name" value="CheY-like"/>
    <property type="match status" value="1"/>
</dbReference>
<dbReference type="Proteomes" id="UP000013232">
    <property type="component" value="Unassembled WGS sequence"/>
</dbReference>
<dbReference type="STRING" id="1123367.GCA_000621305_01499"/>
<evidence type="ECO:0000259" key="2">
    <source>
        <dbReference type="PROSITE" id="PS50110"/>
    </source>
</evidence>
<dbReference type="InterPro" id="IPR011006">
    <property type="entry name" value="CheY-like_superfamily"/>
</dbReference>
<name>N6Y0F4_THAL4</name>
<sequence>MSDKHSPSSDEARGRLAVFAAASELAALGDQLQRLRRTALALQAGGPAEAAAWCAAAPELPSILLVDIGATPHPLPALLELAACCGPACRIIALGERQDVDFYRQLLRAGIFDYLIKPVQLDLLADVLARAEHDEPLGHGGSARAGRTAAFVGAGGGVGT</sequence>
<feature type="domain" description="Response regulatory" evidence="2">
    <location>
        <begin position="14"/>
        <end position="132"/>
    </location>
</feature>
<evidence type="ECO:0000256" key="1">
    <source>
        <dbReference type="PROSITE-ProRule" id="PRU00169"/>
    </source>
</evidence>
<comment type="caution">
    <text evidence="3">The sequence shown here is derived from an EMBL/GenBank/DDBJ whole genome shotgun (WGS) entry which is preliminary data.</text>
</comment>
<dbReference type="RefSeq" id="WP_004338186.1">
    <property type="nucleotide sequence ID" value="NZ_AMXE01000035.1"/>
</dbReference>
<dbReference type="Gene3D" id="3.40.50.2300">
    <property type="match status" value="1"/>
</dbReference>
<dbReference type="GO" id="GO:0000160">
    <property type="term" value="P:phosphorelay signal transduction system"/>
    <property type="evidence" value="ECO:0007669"/>
    <property type="project" value="InterPro"/>
</dbReference>
<organism evidence="3 4">
    <name type="scientific">Thauera linaloolentis (strain DSM 12138 / JCM 21573 / CCUG 41526 / CIP 105981 / IAM 15112 / NBRC 102519 / 47Lol)</name>
    <dbReference type="NCBI Taxonomy" id="1123367"/>
    <lineage>
        <taxon>Bacteria</taxon>
        <taxon>Pseudomonadati</taxon>
        <taxon>Pseudomonadota</taxon>
        <taxon>Betaproteobacteria</taxon>
        <taxon>Rhodocyclales</taxon>
        <taxon>Zoogloeaceae</taxon>
        <taxon>Thauera</taxon>
    </lineage>
</organism>
<gene>
    <name evidence="3" type="ORF">C666_10440</name>
</gene>
<reference evidence="3 4" key="1">
    <citation type="submission" date="2012-09" db="EMBL/GenBank/DDBJ databases">
        <title>Draft Genome Sequences of 6 Strains from Genus Thauera.</title>
        <authorList>
            <person name="Liu B."/>
            <person name="Shapleigh J.P."/>
            <person name="Frostegard A.H."/>
        </authorList>
    </citation>
    <scope>NUCLEOTIDE SEQUENCE [LARGE SCALE GENOMIC DNA]</scope>
    <source>
        <strain evidence="4">47Lol / DSM 12138</strain>
    </source>
</reference>
<dbReference type="PROSITE" id="PS50110">
    <property type="entry name" value="RESPONSE_REGULATORY"/>
    <property type="match status" value="1"/>
</dbReference>
<evidence type="ECO:0000313" key="3">
    <source>
        <dbReference type="EMBL" id="ENO87636.1"/>
    </source>
</evidence>
<feature type="modified residue" description="4-aspartylphosphate" evidence="1">
    <location>
        <position position="67"/>
    </location>
</feature>
<accession>N6Y0F4</accession>
<dbReference type="EMBL" id="AMXE01000035">
    <property type="protein sequence ID" value="ENO87636.1"/>
    <property type="molecule type" value="Genomic_DNA"/>
</dbReference>
<evidence type="ECO:0000313" key="4">
    <source>
        <dbReference type="Proteomes" id="UP000013232"/>
    </source>
</evidence>